<comment type="caution">
    <text evidence="2">The sequence shown here is derived from an EMBL/GenBank/DDBJ whole genome shotgun (WGS) entry which is preliminary data.</text>
</comment>
<dbReference type="Proteomes" id="UP001203423">
    <property type="component" value="Unassembled WGS sequence"/>
</dbReference>
<reference evidence="2 3" key="1">
    <citation type="submission" date="2022-01" db="EMBL/GenBank/DDBJ databases">
        <title>Whole genome-based taxonomy of the Shewanellaceae.</title>
        <authorList>
            <person name="Martin-Rodriguez A.J."/>
        </authorList>
    </citation>
    <scope>NUCLEOTIDE SEQUENCE [LARGE SCALE GENOMIC DNA]</scope>
    <source>
        <strain evidence="2 3">DSM 17177</strain>
    </source>
</reference>
<feature type="region of interest" description="Disordered" evidence="1">
    <location>
        <begin position="1"/>
        <end position="40"/>
    </location>
</feature>
<evidence type="ECO:0000256" key="1">
    <source>
        <dbReference type="SAM" id="MobiDB-lite"/>
    </source>
</evidence>
<name>A0ABT0LII5_9GAMM</name>
<dbReference type="RefSeq" id="WP_248942830.1">
    <property type="nucleotide sequence ID" value="NZ_JAKIKS010000155.1"/>
</dbReference>
<evidence type="ECO:0000313" key="2">
    <source>
        <dbReference type="EMBL" id="MCL1127404.1"/>
    </source>
</evidence>
<feature type="compositionally biased region" description="Basic and acidic residues" evidence="1">
    <location>
        <begin position="1"/>
        <end position="13"/>
    </location>
</feature>
<organism evidence="2 3">
    <name type="scientific">Shewanella surugensis</name>
    <dbReference type="NCBI Taxonomy" id="212020"/>
    <lineage>
        <taxon>Bacteria</taxon>
        <taxon>Pseudomonadati</taxon>
        <taxon>Pseudomonadota</taxon>
        <taxon>Gammaproteobacteria</taxon>
        <taxon>Alteromonadales</taxon>
        <taxon>Shewanellaceae</taxon>
        <taxon>Shewanella</taxon>
    </lineage>
</organism>
<dbReference type="EMBL" id="JAKIKS010000155">
    <property type="protein sequence ID" value="MCL1127404.1"/>
    <property type="molecule type" value="Genomic_DNA"/>
</dbReference>
<evidence type="ECO:0000313" key="3">
    <source>
        <dbReference type="Proteomes" id="UP001203423"/>
    </source>
</evidence>
<proteinExistence type="predicted"/>
<sequence>MYEEVRKQKEKKTALGVKSHIQKIKPADRRSESALSGLSPNTRDQLQLKLGDAYKAPCVVQRVLGNRGIDAQGKLVTEEGKPSIKYQVTDTKEVRPGEWEYKLDYVDIPLSKGWVKDTSPFNFHDETDIVLKEGQVIITDNNLQKAVSNPGTPIGESGYFFEINNKEIRLKSKNEPALNLVLKHQPLEVIYKNQTTQKETKYDTTAVDSLITSPYEKNGLGTLLVGAFFIQEKMKKTKYLSLSSANTAPNFWHHYGLDERKATDINSKQFNIKPIMIVYDPPRELNKSEQ</sequence>
<evidence type="ECO:0008006" key="4">
    <source>
        <dbReference type="Google" id="ProtNLM"/>
    </source>
</evidence>
<protein>
    <recommendedName>
        <fullName evidence="4">N-acetyltransferase domain-containing protein</fullName>
    </recommendedName>
</protein>
<accession>A0ABT0LII5</accession>
<gene>
    <name evidence="2" type="ORF">L2764_23745</name>
</gene>
<keyword evidence="3" id="KW-1185">Reference proteome</keyword>